<evidence type="ECO:0000256" key="2">
    <source>
        <dbReference type="ARBA" id="ARBA00022829"/>
    </source>
</evidence>
<dbReference type="AlphaFoldDB" id="A0AA52EDX0"/>
<dbReference type="GO" id="GO:0005694">
    <property type="term" value="C:chromosome"/>
    <property type="evidence" value="ECO:0007669"/>
    <property type="project" value="TreeGrafter"/>
</dbReference>
<dbReference type="EMBL" id="CP123872">
    <property type="protein sequence ID" value="WND03677.1"/>
    <property type="molecule type" value="Genomic_DNA"/>
</dbReference>
<evidence type="ECO:0000313" key="8">
    <source>
        <dbReference type="Proteomes" id="UP001268683"/>
    </source>
</evidence>
<dbReference type="InterPro" id="IPR036086">
    <property type="entry name" value="ParB/Sulfiredoxin_sf"/>
</dbReference>
<dbReference type="CDD" id="cd16393">
    <property type="entry name" value="SPO0J_N"/>
    <property type="match status" value="1"/>
</dbReference>
<name>A0AA52EDX0_9PROT</name>
<dbReference type="InterPro" id="IPR004437">
    <property type="entry name" value="ParB/RepB/Spo0J"/>
</dbReference>
<feature type="compositionally biased region" description="Basic and acidic residues" evidence="5">
    <location>
        <begin position="231"/>
        <end position="244"/>
    </location>
</feature>
<sequence length="305" mass="33168">MAGIKKKGLGKGLSALIGDAAPVVQTASDAVPATELAAGEKAEGRRRLPIEYLVRNQKQPRLMFDEAAIEELSASIKTKGLLQPILVRELAKDKFEIVAGERRWRAAQKAGVYEVPVVIRDLDDGEVLEIGLIENIQRRDLTPVEEAIGYRRLMNEFGHTQEVVSKLVSKSRSHVANLLRLLTLPDSVQEMVNEGQLSMGHARALIGAADPAVLARRVLAEGLSVRQTEELAKEVKGKGKREPRPGGTSGKSKDADTLALEKDLSETVGMKVTIDHKGEAGKLSIDYLTLEQLDDICARLGVSLM</sequence>
<dbReference type="Pfam" id="PF17762">
    <property type="entry name" value="HTH_ParB"/>
    <property type="match status" value="1"/>
</dbReference>
<dbReference type="PANTHER" id="PTHR33375">
    <property type="entry name" value="CHROMOSOME-PARTITIONING PROTEIN PARB-RELATED"/>
    <property type="match status" value="1"/>
</dbReference>
<dbReference type="InterPro" id="IPR003115">
    <property type="entry name" value="ParB_N"/>
</dbReference>
<keyword evidence="8" id="KW-1185">Reference proteome</keyword>
<dbReference type="Gene3D" id="1.10.10.2830">
    <property type="match status" value="1"/>
</dbReference>
<evidence type="ECO:0000256" key="5">
    <source>
        <dbReference type="SAM" id="MobiDB-lite"/>
    </source>
</evidence>
<dbReference type="Gene3D" id="3.90.1530.30">
    <property type="match status" value="1"/>
</dbReference>
<proteinExistence type="inferred from homology"/>
<evidence type="ECO:0000256" key="3">
    <source>
        <dbReference type="ARBA" id="ARBA00023125"/>
    </source>
</evidence>
<protein>
    <submittedName>
        <fullName evidence="7">ParB/RepB/Spo0J family partition protein</fullName>
    </submittedName>
</protein>
<dbReference type="SUPFAM" id="SSF109709">
    <property type="entry name" value="KorB DNA-binding domain-like"/>
    <property type="match status" value="1"/>
</dbReference>
<dbReference type="Proteomes" id="UP001268683">
    <property type="component" value="Chromosome"/>
</dbReference>
<dbReference type="NCBIfam" id="TIGR00180">
    <property type="entry name" value="parB_part"/>
    <property type="match status" value="1"/>
</dbReference>
<dbReference type="GO" id="GO:0007059">
    <property type="term" value="P:chromosome segregation"/>
    <property type="evidence" value="ECO:0007669"/>
    <property type="project" value="UniProtKB-KW"/>
</dbReference>
<dbReference type="InterPro" id="IPR041468">
    <property type="entry name" value="HTH_ParB/Spo0J"/>
</dbReference>
<dbReference type="Pfam" id="PF02195">
    <property type="entry name" value="ParB_N"/>
    <property type="match status" value="1"/>
</dbReference>
<accession>A0AA52EDX0</accession>
<dbReference type="Pfam" id="PF23552">
    <property type="entry name" value="ParB_C"/>
    <property type="match status" value="1"/>
</dbReference>
<reference evidence="7" key="1">
    <citation type="submission" date="2023-04" db="EMBL/GenBank/DDBJ databases">
        <title>Complete genome sequence of Temperatibacter marinus.</title>
        <authorList>
            <person name="Rong J.-C."/>
            <person name="Yi M.-L."/>
            <person name="Zhao Q."/>
        </authorList>
    </citation>
    <scope>NUCLEOTIDE SEQUENCE</scope>
    <source>
        <strain evidence="7">NBRC 110045</strain>
    </source>
</reference>
<keyword evidence="2" id="KW-0159">Chromosome partition</keyword>
<dbReference type="InterPro" id="IPR057240">
    <property type="entry name" value="ParB_dimer_C"/>
</dbReference>
<dbReference type="GO" id="GO:0003677">
    <property type="term" value="F:DNA binding"/>
    <property type="evidence" value="ECO:0007669"/>
    <property type="project" value="UniProtKB-KW"/>
</dbReference>
<dbReference type="PANTHER" id="PTHR33375:SF1">
    <property type="entry name" value="CHROMOSOME-PARTITIONING PROTEIN PARB-RELATED"/>
    <property type="match status" value="1"/>
</dbReference>
<dbReference type="KEGG" id="tmk:QGN29_04720"/>
<evidence type="ECO:0000256" key="4">
    <source>
        <dbReference type="ARBA" id="ARBA00025472"/>
    </source>
</evidence>
<feature type="region of interest" description="Disordered" evidence="5">
    <location>
        <begin position="231"/>
        <end position="257"/>
    </location>
</feature>
<evidence type="ECO:0000313" key="7">
    <source>
        <dbReference type="EMBL" id="WND03677.1"/>
    </source>
</evidence>
<dbReference type="FunFam" id="1.10.10.2830:FF:000001">
    <property type="entry name" value="Chromosome partitioning protein ParB"/>
    <property type="match status" value="1"/>
</dbReference>
<evidence type="ECO:0000259" key="6">
    <source>
        <dbReference type="SMART" id="SM00470"/>
    </source>
</evidence>
<dbReference type="SUPFAM" id="SSF110849">
    <property type="entry name" value="ParB/Sulfiredoxin"/>
    <property type="match status" value="1"/>
</dbReference>
<gene>
    <name evidence="7" type="ORF">QGN29_04720</name>
</gene>
<comment type="similarity">
    <text evidence="1">Belongs to the ParB family.</text>
</comment>
<feature type="domain" description="ParB-like N-terminal" evidence="6">
    <location>
        <begin position="46"/>
        <end position="136"/>
    </location>
</feature>
<dbReference type="InterPro" id="IPR050336">
    <property type="entry name" value="Chromosome_partition/occlusion"/>
</dbReference>
<keyword evidence="3" id="KW-0238">DNA-binding</keyword>
<dbReference type="SMART" id="SM00470">
    <property type="entry name" value="ParB"/>
    <property type="match status" value="1"/>
</dbReference>
<comment type="function">
    <text evidence="4">Involved in chromosome partition. Localize to both poles of the predivisional cell following completion of DNA replication. Binds to the DNA origin of replication.</text>
</comment>
<organism evidence="7 8">
    <name type="scientific">Temperatibacter marinus</name>
    <dbReference type="NCBI Taxonomy" id="1456591"/>
    <lineage>
        <taxon>Bacteria</taxon>
        <taxon>Pseudomonadati</taxon>
        <taxon>Pseudomonadota</taxon>
        <taxon>Alphaproteobacteria</taxon>
        <taxon>Kordiimonadales</taxon>
        <taxon>Temperatibacteraceae</taxon>
        <taxon>Temperatibacter</taxon>
    </lineage>
</organism>
<dbReference type="GO" id="GO:0045881">
    <property type="term" value="P:positive regulation of sporulation resulting in formation of a cellular spore"/>
    <property type="evidence" value="ECO:0007669"/>
    <property type="project" value="TreeGrafter"/>
</dbReference>
<dbReference type="FunFam" id="3.90.1530.30:FF:000001">
    <property type="entry name" value="Chromosome partitioning protein ParB"/>
    <property type="match status" value="1"/>
</dbReference>
<evidence type="ECO:0000256" key="1">
    <source>
        <dbReference type="ARBA" id="ARBA00006295"/>
    </source>
</evidence>
<dbReference type="RefSeq" id="WP_310799530.1">
    <property type="nucleotide sequence ID" value="NZ_CP123872.1"/>
</dbReference>